<dbReference type="EMBL" id="JAWNGG020000055">
    <property type="protein sequence ID" value="KAK9305190.1"/>
    <property type="molecule type" value="Genomic_DNA"/>
</dbReference>
<evidence type="ECO:0000256" key="2">
    <source>
        <dbReference type="SAM" id="MobiDB-lite"/>
    </source>
</evidence>
<feature type="compositionally biased region" description="Polar residues" evidence="2">
    <location>
        <begin position="332"/>
        <end position="344"/>
    </location>
</feature>
<name>A0AAW1A5I3_9HYME</name>
<dbReference type="Pfam" id="PF03637">
    <property type="entry name" value="Mob1_phocein"/>
    <property type="match status" value="1"/>
</dbReference>
<proteinExistence type="predicted"/>
<organism evidence="3 4">
    <name type="scientific">Tetragonisca angustula</name>
    <dbReference type="NCBI Taxonomy" id="166442"/>
    <lineage>
        <taxon>Eukaryota</taxon>
        <taxon>Metazoa</taxon>
        <taxon>Ecdysozoa</taxon>
        <taxon>Arthropoda</taxon>
        <taxon>Hexapoda</taxon>
        <taxon>Insecta</taxon>
        <taxon>Pterygota</taxon>
        <taxon>Neoptera</taxon>
        <taxon>Endopterygota</taxon>
        <taxon>Hymenoptera</taxon>
        <taxon>Apocrita</taxon>
        <taxon>Aculeata</taxon>
        <taxon>Apoidea</taxon>
        <taxon>Anthophila</taxon>
        <taxon>Apidae</taxon>
        <taxon>Tetragonisca</taxon>
    </lineage>
</organism>
<feature type="compositionally biased region" description="Low complexity" evidence="2">
    <location>
        <begin position="71"/>
        <end position="81"/>
    </location>
</feature>
<dbReference type="SMART" id="SM01388">
    <property type="entry name" value="Mob1_phocein"/>
    <property type="match status" value="1"/>
</dbReference>
<evidence type="ECO:0000313" key="4">
    <source>
        <dbReference type="Proteomes" id="UP001432146"/>
    </source>
</evidence>
<evidence type="ECO:0008006" key="5">
    <source>
        <dbReference type="Google" id="ProtNLM"/>
    </source>
</evidence>
<keyword evidence="1" id="KW-0479">Metal-binding</keyword>
<dbReference type="InterPro" id="IPR005301">
    <property type="entry name" value="MOB_kinase_act_fam"/>
</dbReference>
<dbReference type="Proteomes" id="UP001432146">
    <property type="component" value="Unassembled WGS sequence"/>
</dbReference>
<dbReference type="AlphaFoldDB" id="A0AAW1A5I3"/>
<accession>A0AAW1A5I3</accession>
<dbReference type="Gene3D" id="1.20.140.30">
    <property type="entry name" value="MOB kinase activator"/>
    <property type="match status" value="1"/>
</dbReference>
<feature type="binding site" evidence="1">
    <location>
        <position position="274"/>
    </location>
    <ligand>
        <name>Zn(2+)</name>
        <dbReference type="ChEBI" id="CHEBI:29105"/>
    </ligand>
</feature>
<dbReference type="InterPro" id="IPR036703">
    <property type="entry name" value="MOB_kinase_act_sf"/>
</dbReference>
<protein>
    <recommendedName>
        <fullName evidence="5">MOB kinase activator-like 2</fullName>
    </recommendedName>
</protein>
<feature type="region of interest" description="Disordered" evidence="2">
    <location>
        <begin position="71"/>
        <end position="92"/>
    </location>
</feature>
<feature type="binding site" evidence="1">
    <location>
        <position position="194"/>
    </location>
    <ligand>
        <name>Zn(2+)</name>
        <dbReference type="ChEBI" id="CHEBI:29105"/>
    </ligand>
</feature>
<comment type="caution">
    <text evidence="3">The sequence shown here is derived from an EMBL/GenBank/DDBJ whole genome shotgun (WGS) entry which is preliminary data.</text>
</comment>
<reference evidence="3 4" key="1">
    <citation type="submission" date="2024-05" db="EMBL/GenBank/DDBJ databases">
        <title>The nuclear and mitochondrial genome assemblies of Tetragonisca angustula (Apidae: Meliponini), a tiny yet remarkable pollinator in the Neotropics.</title>
        <authorList>
            <person name="Ferrari R."/>
            <person name="Ricardo P.C."/>
            <person name="Dias F.C."/>
            <person name="Araujo N.S."/>
            <person name="Soares D.O."/>
            <person name="Zhou Q.-S."/>
            <person name="Zhu C.-D."/>
            <person name="Coutinho L."/>
            <person name="Airas M.C."/>
            <person name="Batista T.M."/>
        </authorList>
    </citation>
    <scope>NUCLEOTIDE SEQUENCE [LARGE SCALE GENOMIC DNA]</scope>
    <source>
        <strain evidence="3">ASF017062</strain>
        <tissue evidence="3">Abdomen</tissue>
    </source>
</reference>
<dbReference type="SUPFAM" id="SSF101152">
    <property type="entry name" value="Mob1/phocein"/>
    <property type="match status" value="1"/>
</dbReference>
<sequence length="344" mass="38166">MFGLGSRKVLKYSAIDTSFSIDVEDTVTCFCSVREKILGHEDGAPKRSSSTTTITTTTMLRSPARVVLQDSSASTSSTLSAPPTPVHHGAATSSTVSSRLSLLDTCHRKIRFFGELVAKARRKEKDAGTTEDPKLYLEEAALERQLPELDLRMLVDLPPGLDYNEWLASHTLALFDHINLIYGTISEFCTMTGCPDMTGPGLRTYLWFDEKGKKTRVAAPQYIDYVMTFTQRTVSDETIFPTKYANEFPSSFESIVRKILRLLYHVVAHIYHCHFREVALLGLHAHLNCVFAHLTLLNQRFNLIDPKETEILGDLEAALLGDSTSSSAPSSQTLAIQETPTTAT</sequence>
<gene>
    <name evidence="3" type="ORF">QLX08_003705</name>
</gene>
<feature type="region of interest" description="Disordered" evidence="2">
    <location>
        <begin position="323"/>
        <end position="344"/>
    </location>
</feature>
<keyword evidence="1" id="KW-0862">Zinc</keyword>
<evidence type="ECO:0000256" key="1">
    <source>
        <dbReference type="PIRSR" id="PIRSR605301-1"/>
    </source>
</evidence>
<dbReference type="PANTHER" id="PTHR22599">
    <property type="entry name" value="MPS ONE BINDER KINASE ACTIVATOR-LIKE MOB"/>
    <property type="match status" value="1"/>
</dbReference>
<evidence type="ECO:0000313" key="3">
    <source>
        <dbReference type="EMBL" id="KAK9305190.1"/>
    </source>
</evidence>
<feature type="binding site" evidence="1">
    <location>
        <position position="189"/>
    </location>
    <ligand>
        <name>Zn(2+)</name>
        <dbReference type="ChEBI" id="CHEBI:29105"/>
    </ligand>
</feature>
<feature type="binding site" evidence="1">
    <location>
        <position position="269"/>
    </location>
    <ligand>
        <name>Zn(2+)</name>
        <dbReference type="ChEBI" id="CHEBI:29105"/>
    </ligand>
</feature>
<keyword evidence="4" id="KW-1185">Reference proteome</keyword>